<evidence type="ECO:0000256" key="1">
    <source>
        <dbReference type="SAM" id="MobiDB-lite"/>
    </source>
</evidence>
<dbReference type="InterPro" id="IPR001466">
    <property type="entry name" value="Beta-lactam-related"/>
</dbReference>
<evidence type="ECO:0000313" key="4">
    <source>
        <dbReference type="EMBL" id="QEE24941.1"/>
    </source>
</evidence>
<accession>A0A5B9E2N9</accession>
<proteinExistence type="predicted"/>
<feature type="transmembrane region" description="Helical" evidence="2">
    <location>
        <begin position="540"/>
        <end position="567"/>
    </location>
</feature>
<dbReference type="EMBL" id="CP042807">
    <property type="protein sequence ID" value="QEE24941.1"/>
    <property type="molecule type" value="Genomic_DNA"/>
</dbReference>
<gene>
    <name evidence="4" type="ORF">CS053_10860</name>
</gene>
<dbReference type="Pfam" id="PF00144">
    <property type="entry name" value="Beta-lactamase"/>
    <property type="match status" value="1"/>
</dbReference>
<dbReference type="SUPFAM" id="SSF56601">
    <property type="entry name" value="beta-lactamase/transpeptidase-like"/>
    <property type="match status" value="1"/>
</dbReference>
<keyword evidence="2" id="KW-0472">Membrane</keyword>
<dbReference type="PANTHER" id="PTHR46825">
    <property type="entry name" value="D-ALANYL-D-ALANINE-CARBOXYPEPTIDASE/ENDOPEPTIDASE AMPH"/>
    <property type="match status" value="1"/>
</dbReference>
<sequence length="688" mass="74728">MYRYALPRGVGASGEEMYFKSLGAVALAISLFSTPALAQQGPTSTPTAEMAKLPSGAETPSQSGSVLSREDLEAWLDGYMPYALQRGDVAGAVVVVVKDGKVLLQKGYGHADVATGHRVDPEATLFRPGSVSKLFTWTAVMQLVQEGRIDLDRDVNTYLDFKIPPFDGQPVTMRNLMTHTPGFQDTFRDLMSGGPSGPSPLAQYLKQNLPVRVYPPGQVPAYSNYGVALAGYIVQRVSGQSFDDYIKQHIFAPLEMDHSTFQQPPPEALMPEVASGYERASEPAKPYELLTVGPAGGATTTGADMAKFMIALLQGGEYSGHRILKAATVHMMFETPWTTISPSLDRMLLGFYEYSRNNRRIIGHDGDTLWFHSVLQLFPDDQVGLFVSMNSIGNDGAARAIREGLIDGFADRYFPPGALSTSVVPVDVARLHGAMLAGDYDGSAQGSQSVPTNFMSLANLFEQNAVATDHSGDVFASSVLDLDGRPTRFKEIAPFVWQAVDGKEKLAAKVVDGRIVMWGVDGSSPYIVFMRTPAWRNAVWLLPLLAFSVIALLFSAMAWPIGVFVRWRYGVSHSLQGTVAWSCRWMRVGTAASGLLMLAWLTTIGAMAATFSFSSALDPWIVFLHVLSVVVFPAAALVSLWNAWTICTTRSGWRGTFALAWGGVLALSCLTLLWVALVFHLIGFSVAF</sequence>
<feature type="transmembrane region" description="Helical" evidence="2">
    <location>
        <begin position="656"/>
        <end position="682"/>
    </location>
</feature>
<dbReference type="InterPro" id="IPR050491">
    <property type="entry name" value="AmpC-like"/>
</dbReference>
<dbReference type="Gene3D" id="3.40.710.10">
    <property type="entry name" value="DD-peptidase/beta-lactamase superfamily"/>
    <property type="match status" value="1"/>
</dbReference>
<feature type="transmembrane region" description="Helical" evidence="2">
    <location>
        <begin position="588"/>
        <end position="614"/>
    </location>
</feature>
<organism evidence="4 5">
    <name type="scientific">Rhodanobacter glycinis</name>
    <dbReference type="NCBI Taxonomy" id="582702"/>
    <lineage>
        <taxon>Bacteria</taxon>
        <taxon>Pseudomonadati</taxon>
        <taxon>Pseudomonadota</taxon>
        <taxon>Gammaproteobacteria</taxon>
        <taxon>Lysobacterales</taxon>
        <taxon>Rhodanobacteraceae</taxon>
        <taxon>Rhodanobacter</taxon>
    </lineage>
</organism>
<dbReference type="AlphaFoldDB" id="A0A5B9E2N9"/>
<dbReference type="Proteomes" id="UP000321807">
    <property type="component" value="Chromosome"/>
</dbReference>
<evidence type="ECO:0000313" key="5">
    <source>
        <dbReference type="Proteomes" id="UP000321807"/>
    </source>
</evidence>
<dbReference type="KEGG" id="rgl:CS053_10860"/>
<keyword evidence="2" id="KW-1133">Transmembrane helix</keyword>
<name>A0A5B9E2N9_9GAMM</name>
<keyword evidence="2" id="KW-0812">Transmembrane</keyword>
<evidence type="ECO:0000256" key="2">
    <source>
        <dbReference type="SAM" id="Phobius"/>
    </source>
</evidence>
<reference evidence="4 5" key="1">
    <citation type="submission" date="2019-08" db="EMBL/GenBank/DDBJ databases">
        <title>Complete genome sequence of Rhodanobacter glycinis strain T01E-68 isolated from tomato root.</title>
        <authorList>
            <person name="Weon H.-Y."/>
            <person name="Lee S.A."/>
        </authorList>
    </citation>
    <scope>NUCLEOTIDE SEQUENCE [LARGE SCALE GENOMIC DNA]</scope>
    <source>
        <strain evidence="4 5">T01E-68</strain>
    </source>
</reference>
<feature type="domain" description="Beta-lactamase-related" evidence="3">
    <location>
        <begin position="85"/>
        <end position="397"/>
    </location>
</feature>
<dbReference type="InterPro" id="IPR012338">
    <property type="entry name" value="Beta-lactam/transpept-like"/>
</dbReference>
<evidence type="ECO:0000259" key="3">
    <source>
        <dbReference type="Pfam" id="PF00144"/>
    </source>
</evidence>
<feature type="region of interest" description="Disordered" evidence="1">
    <location>
        <begin position="40"/>
        <end position="64"/>
    </location>
</feature>
<protein>
    <submittedName>
        <fullName evidence="4">Beta-lactamase family protein</fullName>
    </submittedName>
</protein>
<dbReference type="PANTHER" id="PTHR46825:SF9">
    <property type="entry name" value="BETA-LACTAMASE-RELATED DOMAIN-CONTAINING PROTEIN"/>
    <property type="match status" value="1"/>
</dbReference>
<feature type="transmembrane region" description="Helical" evidence="2">
    <location>
        <begin position="620"/>
        <end position="644"/>
    </location>
</feature>